<dbReference type="AlphaFoldDB" id="A0A7Y3WRW4"/>
<comment type="caution">
    <text evidence="4">The sequence shown here is derived from an EMBL/GenBank/DDBJ whole genome shotgun (WGS) entry which is preliminary data.</text>
</comment>
<evidence type="ECO:0000313" key="4">
    <source>
        <dbReference type="EMBL" id="NNU75373.1"/>
    </source>
</evidence>
<evidence type="ECO:0000256" key="1">
    <source>
        <dbReference type="ARBA" id="ARBA00015313"/>
    </source>
</evidence>
<dbReference type="InterPro" id="IPR006121">
    <property type="entry name" value="HMA_dom"/>
</dbReference>
<proteinExistence type="predicted"/>
<dbReference type="Gene3D" id="3.30.70.100">
    <property type="match status" value="1"/>
</dbReference>
<dbReference type="GO" id="GO:0046872">
    <property type="term" value="F:metal ion binding"/>
    <property type="evidence" value="ECO:0007669"/>
    <property type="project" value="UniProtKB-KW"/>
</dbReference>
<protein>
    <recommendedName>
        <fullName evidence="1">Copper chaperone CopZ</fullName>
    </recommendedName>
</protein>
<evidence type="ECO:0000256" key="2">
    <source>
        <dbReference type="ARBA" id="ARBA00022723"/>
    </source>
</evidence>
<gene>
    <name evidence="4" type="ORF">HLQ16_05455</name>
</gene>
<evidence type="ECO:0000313" key="5">
    <source>
        <dbReference type="Proteomes" id="UP000531659"/>
    </source>
</evidence>
<dbReference type="PROSITE" id="PS50846">
    <property type="entry name" value="HMA_2"/>
    <property type="match status" value="1"/>
</dbReference>
<dbReference type="RefSeq" id="WP_171296131.1">
    <property type="nucleotide sequence ID" value="NZ_CP087098.1"/>
</dbReference>
<dbReference type="PANTHER" id="PTHR46594">
    <property type="entry name" value="P-TYPE CATION-TRANSPORTING ATPASE"/>
    <property type="match status" value="1"/>
</dbReference>
<dbReference type="FunFam" id="3.30.70.100:FF:000001">
    <property type="entry name" value="ATPase copper transporting beta"/>
    <property type="match status" value="1"/>
</dbReference>
<evidence type="ECO:0000259" key="3">
    <source>
        <dbReference type="PROSITE" id="PS50846"/>
    </source>
</evidence>
<sequence>MGVKREKIKVFGMTCTSCQSRVERAVTKLTGVKNAMASFSTQSLTVEYDTNLCNLEKIRIAINVAGYSWYALL</sequence>
<name>A0A7Y3WRW4_9CLOT</name>
<dbReference type="Proteomes" id="UP000531659">
    <property type="component" value="Unassembled WGS sequence"/>
</dbReference>
<organism evidence="4 5">
    <name type="scientific">Clostridium estertheticum</name>
    <dbReference type="NCBI Taxonomy" id="238834"/>
    <lineage>
        <taxon>Bacteria</taxon>
        <taxon>Bacillati</taxon>
        <taxon>Bacillota</taxon>
        <taxon>Clostridia</taxon>
        <taxon>Eubacteriales</taxon>
        <taxon>Clostridiaceae</taxon>
        <taxon>Clostridium</taxon>
    </lineage>
</organism>
<keyword evidence="2" id="KW-0479">Metal-binding</keyword>
<dbReference type="EMBL" id="JABEYB010000003">
    <property type="protein sequence ID" value="NNU75373.1"/>
    <property type="molecule type" value="Genomic_DNA"/>
</dbReference>
<feature type="domain" description="HMA" evidence="3">
    <location>
        <begin position="4"/>
        <end position="70"/>
    </location>
</feature>
<reference evidence="4 5" key="1">
    <citation type="submission" date="2020-05" db="EMBL/GenBank/DDBJ databases">
        <title>Complete genome of Clostridium estertheticum subspecies estertheticum, isolated from Vacuum packed lamb meat from New Zealand imported to Switzerland.</title>
        <authorList>
            <person name="Wambui J."/>
            <person name="Stevens M.J.A."/>
            <person name="Stephan R."/>
        </authorList>
    </citation>
    <scope>NUCLEOTIDE SEQUENCE [LARGE SCALE GENOMIC DNA]</scope>
    <source>
        <strain evidence="4 5">CEST001</strain>
    </source>
</reference>
<dbReference type="PANTHER" id="PTHR46594:SF4">
    <property type="entry name" value="P-TYPE CATION-TRANSPORTING ATPASE"/>
    <property type="match status" value="1"/>
</dbReference>
<dbReference type="InterPro" id="IPR036163">
    <property type="entry name" value="HMA_dom_sf"/>
</dbReference>
<dbReference type="InterPro" id="IPR017969">
    <property type="entry name" value="Heavy-metal-associated_CS"/>
</dbReference>
<dbReference type="SUPFAM" id="SSF55008">
    <property type="entry name" value="HMA, heavy metal-associated domain"/>
    <property type="match status" value="1"/>
</dbReference>
<dbReference type="Pfam" id="PF00403">
    <property type="entry name" value="HMA"/>
    <property type="match status" value="1"/>
</dbReference>
<accession>A0A7Y3WRW4</accession>
<dbReference type="CDD" id="cd00371">
    <property type="entry name" value="HMA"/>
    <property type="match status" value="1"/>
</dbReference>
<dbReference type="PROSITE" id="PS01047">
    <property type="entry name" value="HMA_1"/>
    <property type="match status" value="1"/>
</dbReference>